<proteinExistence type="predicted"/>
<evidence type="ECO:0008006" key="3">
    <source>
        <dbReference type="Google" id="ProtNLM"/>
    </source>
</evidence>
<comment type="caution">
    <text evidence="1">The sequence shown here is derived from an EMBL/GenBank/DDBJ whole genome shotgun (WGS) entry which is preliminary data.</text>
</comment>
<evidence type="ECO:0000313" key="2">
    <source>
        <dbReference type="Proteomes" id="UP001208935"/>
    </source>
</evidence>
<dbReference type="Proteomes" id="UP001208935">
    <property type="component" value="Unassembled WGS sequence"/>
</dbReference>
<dbReference type="EMBL" id="QZCW01000002">
    <property type="protein sequence ID" value="MCW5321777.1"/>
    <property type="molecule type" value="Genomic_DNA"/>
</dbReference>
<dbReference type="RefSeq" id="WP_265258242.1">
    <property type="nucleotide sequence ID" value="NZ_QZCV01000002.1"/>
</dbReference>
<name>A0ABT3KTW5_9BURK</name>
<gene>
    <name evidence="1" type="ORF">D5039_11620</name>
</gene>
<reference evidence="2" key="1">
    <citation type="submission" date="2023-07" db="EMBL/GenBank/DDBJ databases">
        <title>Verminephrobacter genomes.</title>
        <authorList>
            <person name="Lund M.B."/>
        </authorList>
    </citation>
    <scope>NUCLEOTIDE SEQUENCE [LARGE SCALE GENOMIC DNA]</scope>
    <source>
        <strain evidence="2">AtM5-05</strain>
    </source>
</reference>
<keyword evidence="2" id="KW-1185">Reference proteome</keyword>
<organism evidence="1 2">
    <name type="scientific">Verminephrobacter aporrectodeae subsp. tuberculatae</name>
    <dbReference type="NCBI Taxonomy" id="1110392"/>
    <lineage>
        <taxon>Bacteria</taxon>
        <taxon>Pseudomonadati</taxon>
        <taxon>Pseudomonadota</taxon>
        <taxon>Betaproteobacteria</taxon>
        <taxon>Burkholderiales</taxon>
        <taxon>Comamonadaceae</taxon>
        <taxon>Verminephrobacter</taxon>
    </lineage>
</organism>
<protein>
    <recommendedName>
        <fullName evidence="3">Secreted protein</fullName>
    </recommendedName>
</protein>
<evidence type="ECO:0000313" key="1">
    <source>
        <dbReference type="EMBL" id="MCW5321777.1"/>
    </source>
</evidence>
<accession>A0ABT3KTW5</accession>
<sequence>MAISLCAMVALLRALAINCAKGSRTLSGHGDIAHGNTLAAMRSISASCALINSFFGLALSCASRRCFLVRHLGTQNVQQTPLADLAIQALLLAAQFLFRRPPGRDISSISASRFARRFRKEQSKAHVCCCPCAK</sequence>